<dbReference type="EMBL" id="JACICC010000004">
    <property type="protein sequence ID" value="MBB3809858.1"/>
    <property type="molecule type" value="Genomic_DNA"/>
</dbReference>
<dbReference type="InterPro" id="IPR008395">
    <property type="entry name" value="Agenet-like_dom"/>
</dbReference>
<dbReference type="Pfam" id="PF05641">
    <property type="entry name" value="Agenet"/>
    <property type="match status" value="1"/>
</dbReference>
<organism evidence="3 4">
    <name type="scientific">Pseudochelatococcus contaminans</name>
    <dbReference type="NCBI Taxonomy" id="1538103"/>
    <lineage>
        <taxon>Bacteria</taxon>
        <taxon>Pseudomonadati</taxon>
        <taxon>Pseudomonadota</taxon>
        <taxon>Alphaproteobacteria</taxon>
        <taxon>Hyphomicrobiales</taxon>
        <taxon>Chelatococcaceae</taxon>
        <taxon>Pseudochelatococcus</taxon>
    </lineage>
</organism>
<keyword evidence="1" id="KW-0472">Membrane</keyword>
<dbReference type="RefSeq" id="WP_246374939.1">
    <property type="nucleotide sequence ID" value="NZ_JACICC010000004.1"/>
</dbReference>
<evidence type="ECO:0000313" key="4">
    <source>
        <dbReference type="Proteomes" id="UP000537592"/>
    </source>
</evidence>
<keyword evidence="1" id="KW-0812">Transmembrane</keyword>
<evidence type="ECO:0000259" key="2">
    <source>
        <dbReference type="Pfam" id="PF05641"/>
    </source>
</evidence>
<gene>
    <name evidence="3" type="ORF">FHS81_001946</name>
</gene>
<keyword evidence="1" id="KW-1133">Transmembrane helix</keyword>
<dbReference type="Proteomes" id="UP000537592">
    <property type="component" value="Unassembled WGS sequence"/>
</dbReference>
<feature type="transmembrane region" description="Helical" evidence="1">
    <location>
        <begin position="51"/>
        <end position="70"/>
    </location>
</feature>
<name>A0A7W5Z470_9HYPH</name>
<evidence type="ECO:0000256" key="1">
    <source>
        <dbReference type="SAM" id="Phobius"/>
    </source>
</evidence>
<dbReference type="CDD" id="cd04508">
    <property type="entry name" value="Tudor_SF"/>
    <property type="match status" value="2"/>
</dbReference>
<evidence type="ECO:0000313" key="3">
    <source>
        <dbReference type="EMBL" id="MBB3809858.1"/>
    </source>
</evidence>
<proteinExistence type="predicted"/>
<reference evidence="3 4" key="1">
    <citation type="submission" date="2020-08" db="EMBL/GenBank/DDBJ databases">
        <title>Genomic Encyclopedia of Type Strains, Phase IV (KMG-IV): sequencing the most valuable type-strain genomes for metagenomic binning, comparative biology and taxonomic classification.</title>
        <authorList>
            <person name="Goeker M."/>
        </authorList>
    </citation>
    <scope>NUCLEOTIDE SEQUENCE [LARGE SCALE GENOMIC DNA]</scope>
    <source>
        <strain evidence="3 4">DSM 28760</strain>
    </source>
</reference>
<feature type="domain" description="Agenet-like" evidence="2">
    <location>
        <begin position="85"/>
        <end position="119"/>
    </location>
</feature>
<comment type="caution">
    <text evidence="3">The sequence shown here is derived from an EMBL/GenBank/DDBJ whole genome shotgun (WGS) entry which is preliminary data.</text>
</comment>
<accession>A0A7W5Z470</accession>
<dbReference type="Gene3D" id="2.30.30.140">
    <property type="match status" value="2"/>
</dbReference>
<dbReference type="AlphaFoldDB" id="A0A7W5Z470"/>
<keyword evidence="4" id="KW-1185">Reference proteome</keyword>
<protein>
    <recommendedName>
        <fullName evidence="2">Agenet-like domain-containing protein</fullName>
    </recommendedName>
</protein>
<sequence length="171" mass="18549">MAGHVNKEDFKLNPPSCKIKAKIIGLRFFAWLISIAKLASERIMGDDMRKLLLTVAGACLISLGSGAAGAQTVGDWVLGNFQGSGYWFPGVIANVAGDKVTIRYDDGDLETVYANAVRPYDWSVGTRVECNFKGAGDWYAGRITSLSGERLSIAYEDGDKETTKTGKCRSR</sequence>